<keyword evidence="2" id="KW-1185">Reference proteome</keyword>
<dbReference type="EMBL" id="JBHMCF010000003">
    <property type="protein sequence ID" value="MFB9468523.1"/>
    <property type="molecule type" value="Genomic_DNA"/>
</dbReference>
<reference evidence="1 2" key="1">
    <citation type="submission" date="2024-09" db="EMBL/GenBank/DDBJ databases">
        <authorList>
            <person name="Sun Q."/>
            <person name="Mori K."/>
        </authorList>
    </citation>
    <scope>NUCLEOTIDE SEQUENCE [LARGE SCALE GENOMIC DNA]</scope>
    <source>
        <strain evidence="1 2">JCM 3324</strain>
    </source>
</reference>
<evidence type="ECO:0000313" key="2">
    <source>
        <dbReference type="Proteomes" id="UP001589568"/>
    </source>
</evidence>
<sequence>MQKCSNCKTEFDVSDVRDEYNETFDGESDYDEEHGGAICANCAMPDRESNMNLGAAIQMMNGDLDYDDDFVQKWL</sequence>
<evidence type="ECO:0000313" key="1">
    <source>
        <dbReference type="EMBL" id="MFB9468523.1"/>
    </source>
</evidence>
<organism evidence="1 2">
    <name type="scientific">Nonomuraea salmonea</name>
    <dbReference type="NCBI Taxonomy" id="46181"/>
    <lineage>
        <taxon>Bacteria</taxon>
        <taxon>Bacillati</taxon>
        <taxon>Actinomycetota</taxon>
        <taxon>Actinomycetes</taxon>
        <taxon>Streptosporangiales</taxon>
        <taxon>Streptosporangiaceae</taxon>
        <taxon>Nonomuraea</taxon>
    </lineage>
</organism>
<gene>
    <name evidence="1" type="ORF">ACFFR3_03340</name>
</gene>
<dbReference type="RefSeq" id="WP_379482565.1">
    <property type="nucleotide sequence ID" value="NZ_JBHMCF010000003.1"/>
</dbReference>
<comment type="caution">
    <text evidence="1">The sequence shown here is derived from an EMBL/GenBank/DDBJ whole genome shotgun (WGS) entry which is preliminary data.</text>
</comment>
<protein>
    <submittedName>
        <fullName evidence="1">Uncharacterized protein</fullName>
    </submittedName>
</protein>
<dbReference type="Proteomes" id="UP001589568">
    <property type="component" value="Unassembled WGS sequence"/>
</dbReference>
<name>A0ABV5NE14_9ACTN</name>
<accession>A0ABV5NE14</accession>
<proteinExistence type="predicted"/>